<name>A0A2H3B7R8_9AGAR</name>
<keyword evidence="2" id="KW-0808">Transferase</keyword>
<dbReference type="AlphaFoldDB" id="A0A2H3B7R8"/>
<dbReference type="GO" id="GO:0070475">
    <property type="term" value="P:rRNA base methylation"/>
    <property type="evidence" value="ECO:0007669"/>
    <property type="project" value="TreeGrafter"/>
</dbReference>
<evidence type="ECO:0000313" key="3">
    <source>
        <dbReference type="EMBL" id="PBK59903.1"/>
    </source>
</evidence>
<dbReference type="PANTHER" id="PTHR13393">
    <property type="entry name" value="SAM-DEPENDENT METHYLTRANSFERASE"/>
    <property type="match status" value="1"/>
</dbReference>
<feature type="non-terminal residue" evidence="3">
    <location>
        <position position="140"/>
    </location>
</feature>
<evidence type="ECO:0000313" key="4">
    <source>
        <dbReference type="Proteomes" id="UP000218334"/>
    </source>
</evidence>
<dbReference type="InterPro" id="IPR010286">
    <property type="entry name" value="METTL16/RlmF"/>
</dbReference>
<evidence type="ECO:0000256" key="1">
    <source>
        <dbReference type="ARBA" id="ARBA00022603"/>
    </source>
</evidence>
<dbReference type="GO" id="GO:0008168">
    <property type="term" value="F:methyltransferase activity"/>
    <property type="evidence" value="ECO:0007669"/>
    <property type="project" value="UniProtKB-KW"/>
</dbReference>
<proteinExistence type="predicted"/>
<gene>
    <name evidence="3" type="ORF">ARMSODRAFT_966532</name>
</gene>
<dbReference type="InterPro" id="IPR029063">
    <property type="entry name" value="SAM-dependent_MTases_sf"/>
</dbReference>
<keyword evidence="4" id="KW-1185">Reference proteome</keyword>
<dbReference type="GO" id="GO:0005634">
    <property type="term" value="C:nucleus"/>
    <property type="evidence" value="ECO:0007669"/>
    <property type="project" value="TreeGrafter"/>
</dbReference>
<reference evidence="4" key="1">
    <citation type="journal article" date="2017" name="Nat. Ecol. Evol.">
        <title>Genome expansion and lineage-specific genetic innovations in the forest pathogenic fungi Armillaria.</title>
        <authorList>
            <person name="Sipos G."/>
            <person name="Prasanna A.N."/>
            <person name="Walter M.C."/>
            <person name="O'Connor E."/>
            <person name="Balint B."/>
            <person name="Krizsan K."/>
            <person name="Kiss B."/>
            <person name="Hess J."/>
            <person name="Varga T."/>
            <person name="Slot J."/>
            <person name="Riley R."/>
            <person name="Boka B."/>
            <person name="Rigling D."/>
            <person name="Barry K."/>
            <person name="Lee J."/>
            <person name="Mihaltcheva S."/>
            <person name="LaButti K."/>
            <person name="Lipzen A."/>
            <person name="Waldron R."/>
            <person name="Moloney N.M."/>
            <person name="Sperisen C."/>
            <person name="Kredics L."/>
            <person name="Vagvoelgyi C."/>
            <person name="Patrignani A."/>
            <person name="Fitzpatrick D."/>
            <person name="Nagy I."/>
            <person name="Doyle S."/>
            <person name="Anderson J.B."/>
            <person name="Grigoriev I.V."/>
            <person name="Gueldener U."/>
            <person name="Muensterkoetter M."/>
            <person name="Nagy L.G."/>
        </authorList>
    </citation>
    <scope>NUCLEOTIDE SEQUENCE [LARGE SCALE GENOMIC DNA]</scope>
    <source>
        <strain evidence="4">28-4</strain>
    </source>
</reference>
<dbReference type="STRING" id="1076256.A0A2H3B7R8"/>
<dbReference type="EMBL" id="KZ293495">
    <property type="protein sequence ID" value="PBK59903.1"/>
    <property type="molecule type" value="Genomic_DNA"/>
</dbReference>
<keyword evidence="1" id="KW-0489">Methyltransferase</keyword>
<accession>A0A2H3B7R8</accession>
<dbReference type="Gene3D" id="3.40.50.150">
    <property type="entry name" value="Vaccinia Virus protein VP39"/>
    <property type="match status" value="1"/>
</dbReference>
<dbReference type="Proteomes" id="UP000218334">
    <property type="component" value="Unassembled WGS sequence"/>
</dbReference>
<evidence type="ECO:0000256" key="2">
    <source>
        <dbReference type="ARBA" id="ARBA00022679"/>
    </source>
</evidence>
<organism evidence="3 4">
    <name type="scientific">Armillaria solidipes</name>
    <dbReference type="NCBI Taxonomy" id="1076256"/>
    <lineage>
        <taxon>Eukaryota</taxon>
        <taxon>Fungi</taxon>
        <taxon>Dikarya</taxon>
        <taxon>Basidiomycota</taxon>
        <taxon>Agaricomycotina</taxon>
        <taxon>Agaricomycetes</taxon>
        <taxon>Agaricomycetidae</taxon>
        <taxon>Agaricales</taxon>
        <taxon>Marasmiineae</taxon>
        <taxon>Physalacriaceae</taxon>
        <taxon>Armillaria</taxon>
    </lineage>
</organism>
<dbReference type="PANTHER" id="PTHR13393:SF0">
    <property type="entry name" value="RNA N6-ADENOSINE-METHYLTRANSFERASE METTL16"/>
    <property type="match status" value="1"/>
</dbReference>
<sequence length="140" mass="15936">MHNRNIYRRATDSVKLAKVYPELENQCLTKTLSYRDFGVHVVLPEDRLCPPVYNGILYIMREHPSSSVCGIDIGTGASAIYPLSACKLELDWSFVANARRHIFSTSRINISRKHFGNRVHVLQAHPGQPILFPLNTYPDE</sequence>
<dbReference type="Pfam" id="PF05971">
    <property type="entry name" value="Methyltransf_10"/>
    <property type="match status" value="1"/>
</dbReference>
<protein>
    <submittedName>
        <fullName evidence="3">Uncharacterized protein</fullName>
    </submittedName>
</protein>